<sequence length="183" mass="20539">MPQSDPGNVDGYKPAQKNNHAYAHARERRSKPPKKGSAPVSKANISNKQTLTPLDPMHVKKGKEVDNQNVKAGISLVDKEERKRFEQVCLDIMRRKQEEMWNQFKQGNFCDDFLGAVGVFNHNKELEFLKRSSDKFKEGQGLDLISNGQLVNEGNVRMDTVEAGMAVDDPRGSTSGVRDPKEN</sequence>
<dbReference type="EMBL" id="JAYWIO010000002">
    <property type="protein sequence ID" value="KAK7283579.1"/>
    <property type="molecule type" value="Genomic_DNA"/>
</dbReference>
<feature type="compositionally biased region" description="Polar residues" evidence="1">
    <location>
        <begin position="43"/>
        <end position="52"/>
    </location>
</feature>
<feature type="region of interest" description="Disordered" evidence="1">
    <location>
        <begin position="162"/>
        <end position="183"/>
    </location>
</feature>
<gene>
    <name evidence="2" type="ORF">RIF29_13180</name>
</gene>
<evidence type="ECO:0000256" key="1">
    <source>
        <dbReference type="SAM" id="MobiDB-lite"/>
    </source>
</evidence>
<protein>
    <submittedName>
        <fullName evidence="2">Uncharacterized protein</fullName>
    </submittedName>
</protein>
<keyword evidence="3" id="KW-1185">Reference proteome</keyword>
<feature type="region of interest" description="Disordered" evidence="1">
    <location>
        <begin position="1"/>
        <end position="61"/>
    </location>
</feature>
<evidence type="ECO:0000313" key="2">
    <source>
        <dbReference type="EMBL" id="KAK7283579.1"/>
    </source>
</evidence>
<organism evidence="2 3">
    <name type="scientific">Crotalaria pallida</name>
    <name type="common">Smooth rattlebox</name>
    <name type="synonym">Crotalaria striata</name>
    <dbReference type="NCBI Taxonomy" id="3830"/>
    <lineage>
        <taxon>Eukaryota</taxon>
        <taxon>Viridiplantae</taxon>
        <taxon>Streptophyta</taxon>
        <taxon>Embryophyta</taxon>
        <taxon>Tracheophyta</taxon>
        <taxon>Spermatophyta</taxon>
        <taxon>Magnoliopsida</taxon>
        <taxon>eudicotyledons</taxon>
        <taxon>Gunneridae</taxon>
        <taxon>Pentapetalae</taxon>
        <taxon>rosids</taxon>
        <taxon>fabids</taxon>
        <taxon>Fabales</taxon>
        <taxon>Fabaceae</taxon>
        <taxon>Papilionoideae</taxon>
        <taxon>50 kb inversion clade</taxon>
        <taxon>genistoids sensu lato</taxon>
        <taxon>core genistoids</taxon>
        <taxon>Crotalarieae</taxon>
        <taxon>Crotalaria</taxon>
    </lineage>
</organism>
<comment type="caution">
    <text evidence="2">The sequence shown here is derived from an EMBL/GenBank/DDBJ whole genome shotgun (WGS) entry which is preliminary data.</text>
</comment>
<dbReference type="Proteomes" id="UP001372338">
    <property type="component" value="Unassembled WGS sequence"/>
</dbReference>
<evidence type="ECO:0000313" key="3">
    <source>
        <dbReference type="Proteomes" id="UP001372338"/>
    </source>
</evidence>
<dbReference type="AlphaFoldDB" id="A0AAN9P2T8"/>
<name>A0AAN9P2T8_CROPI</name>
<reference evidence="2 3" key="1">
    <citation type="submission" date="2024-01" db="EMBL/GenBank/DDBJ databases">
        <title>The genomes of 5 underutilized Papilionoideae crops provide insights into root nodulation and disease resistanc.</title>
        <authorList>
            <person name="Yuan L."/>
        </authorList>
    </citation>
    <scope>NUCLEOTIDE SEQUENCE [LARGE SCALE GENOMIC DNA]</scope>
    <source>
        <strain evidence="2">ZHUSHIDOU_FW_LH</strain>
        <tissue evidence="2">Leaf</tissue>
    </source>
</reference>
<proteinExistence type="predicted"/>
<accession>A0AAN9P2T8</accession>